<evidence type="ECO:0000313" key="4">
    <source>
        <dbReference type="EMBL" id="JAI24190.1"/>
    </source>
</evidence>
<dbReference type="SMART" id="SM00225">
    <property type="entry name" value="BTB"/>
    <property type="match status" value="1"/>
</dbReference>
<dbReference type="GO" id="GO:0006357">
    <property type="term" value="P:regulation of transcription by RNA polymerase II"/>
    <property type="evidence" value="ECO:0007669"/>
    <property type="project" value="TreeGrafter"/>
</dbReference>
<dbReference type="FunFam" id="3.30.710.10:FF:000286">
    <property type="entry name" value="CG12236"/>
    <property type="match status" value="1"/>
</dbReference>
<dbReference type="AlphaFoldDB" id="A0A0K8UCV5"/>
<organism evidence="4">
    <name type="scientific">Bactrocera latifrons</name>
    <name type="common">Malaysian fruit fly</name>
    <name type="synonym">Chaetodacus latifrons</name>
    <dbReference type="NCBI Taxonomy" id="174628"/>
    <lineage>
        <taxon>Eukaryota</taxon>
        <taxon>Metazoa</taxon>
        <taxon>Ecdysozoa</taxon>
        <taxon>Arthropoda</taxon>
        <taxon>Hexapoda</taxon>
        <taxon>Insecta</taxon>
        <taxon>Pterygota</taxon>
        <taxon>Neoptera</taxon>
        <taxon>Endopterygota</taxon>
        <taxon>Diptera</taxon>
        <taxon>Brachycera</taxon>
        <taxon>Muscomorpha</taxon>
        <taxon>Tephritoidea</taxon>
        <taxon>Tephritidae</taxon>
        <taxon>Bactrocera</taxon>
        <taxon>Bactrocera</taxon>
    </lineage>
</organism>
<evidence type="ECO:0000256" key="2">
    <source>
        <dbReference type="ARBA" id="ARBA00023242"/>
    </source>
</evidence>
<dbReference type="SUPFAM" id="SSF54695">
    <property type="entry name" value="POZ domain"/>
    <property type="match status" value="1"/>
</dbReference>
<dbReference type="Gene3D" id="3.30.710.10">
    <property type="entry name" value="Potassium Channel Kv1.1, Chain A"/>
    <property type="match status" value="1"/>
</dbReference>
<dbReference type="InterPro" id="IPR051095">
    <property type="entry name" value="Dros_DevTransReg"/>
</dbReference>
<dbReference type="InterPro" id="IPR000210">
    <property type="entry name" value="BTB/POZ_dom"/>
</dbReference>
<dbReference type="CDD" id="cd18315">
    <property type="entry name" value="BTB_POZ_BAB-like"/>
    <property type="match status" value="1"/>
</dbReference>
<dbReference type="PANTHER" id="PTHR23110">
    <property type="entry name" value="BTB DOMAIN TRANSCRIPTION FACTOR"/>
    <property type="match status" value="1"/>
</dbReference>
<reference evidence="4" key="1">
    <citation type="submission" date="2015-06" db="EMBL/GenBank/DDBJ databases">
        <authorList>
            <person name="Hoefler B.C."/>
            <person name="Straight P.D."/>
        </authorList>
    </citation>
    <scope>NUCLEOTIDE SEQUENCE</scope>
</reference>
<gene>
    <name evidence="4" type="primary">br_9</name>
    <name evidence="4" type="ORF">c0_g2_i6</name>
</gene>
<sequence>MATTQQYSLRWNNYFRHLTYALDNHRNNDDFVDVSLCCDGRKIKAHKVVLSSCSSYFKEIFRDNPHPHPVIIFKFIKFEDLTSIIEFMYQGEVNVQQEALQSFLQTAELLAVQGLTAEEKEKPKLPPTPIIDEQKLIKTIPSTIRAVNDVTTATQTTPQTIEIPTATILQQTQPQQQQHTATQHHHVQTQIQHIQVQHPPQPHVQTVQTQVQQQQTTTHQLQHHQQQQLQQTHLGALPSTNTIKKRKMTFSDDDDNIYTTEGVDYGVKDDSSIVKSKKKKFNYVLNI</sequence>
<evidence type="ECO:0000256" key="1">
    <source>
        <dbReference type="ARBA" id="ARBA00004123"/>
    </source>
</evidence>
<proteinExistence type="predicted"/>
<evidence type="ECO:0000259" key="3">
    <source>
        <dbReference type="PROSITE" id="PS50097"/>
    </source>
</evidence>
<protein>
    <submittedName>
        <fullName evidence="4">Broad-complex core protein isoforms 1/2/3/4/5</fullName>
    </submittedName>
</protein>
<feature type="domain" description="BTB" evidence="3">
    <location>
        <begin position="32"/>
        <end position="97"/>
    </location>
</feature>
<dbReference type="PANTHER" id="PTHR23110:SF106">
    <property type="entry name" value="FI01104P"/>
    <property type="match status" value="1"/>
</dbReference>
<dbReference type="Pfam" id="PF00651">
    <property type="entry name" value="BTB"/>
    <property type="match status" value="1"/>
</dbReference>
<comment type="subcellular location">
    <subcellularLocation>
        <location evidence="1">Nucleus</location>
    </subcellularLocation>
</comment>
<dbReference type="PROSITE" id="PS50097">
    <property type="entry name" value="BTB"/>
    <property type="match status" value="1"/>
</dbReference>
<dbReference type="EMBL" id="GDHF01028124">
    <property type="protein sequence ID" value="JAI24190.1"/>
    <property type="molecule type" value="Transcribed_RNA"/>
</dbReference>
<dbReference type="GO" id="GO:0005634">
    <property type="term" value="C:nucleus"/>
    <property type="evidence" value="ECO:0007669"/>
    <property type="project" value="UniProtKB-SubCell"/>
</dbReference>
<dbReference type="InterPro" id="IPR011333">
    <property type="entry name" value="SKP1/BTB/POZ_sf"/>
</dbReference>
<keyword evidence="2" id="KW-0539">Nucleus</keyword>
<accession>A0A0K8UCV5</accession>
<dbReference type="OrthoDB" id="10261408at2759"/>
<name>A0A0K8UCV5_BACLA</name>